<dbReference type="InterPro" id="IPR012337">
    <property type="entry name" value="RNaseH-like_sf"/>
</dbReference>
<dbReference type="NCBIfam" id="NF033540">
    <property type="entry name" value="transpos_IS701"/>
    <property type="match status" value="1"/>
</dbReference>
<organism evidence="2 3">
    <name type="scientific">Parafrankia irregularis</name>
    <dbReference type="NCBI Taxonomy" id="795642"/>
    <lineage>
        <taxon>Bacteria</taxon>
        <taxon>Bacillati</taxon>
        <taxon>Actinomycetota</taxon>
        <taxon>Actinomycetes</taxon>
        <taxon>Frankiales</taxon>
        <taxon>Frankiaceae</taxon>
        <taxon>Parafrankia</taxon>
    </lineage>
</organism>
<feature type="domain" description="Transposase IS701-like DDE" evidence="1">
    <location>
        <begin position="11"/>
        <end position="188"/>
    </location>
</feature>
<dbReference type="Proteomes" id="UP000198802">
    <property type="component" value="Unassembled WGS sequence"/>
</dbReference>
<dbReference type="InterPro" id="IPR039365">
    <property type="entry name" value="IS701-like"/>
</dbReference>
<evidence type="ECO:0000313" key="2">
    <source>
        <dbReference type="EMBL" id="CUU61056.1"/>
    </source>
</evidence>
<dbReference type="PANTHER" id="PTHR33627:SF1">
    <property type="entry name" value="TRANSPOSASE"/>
    <property type="match status" value="1"/>
</dbReference>
<reference evidence="3" key="1">
    <citation type="submission" date="2015-11" db="EMBL/GenBank/DDBJ databases">
        <authorList>
            <person name="Varghese N."/>
        </authorList>
    </citation>
    <scope>NUCLEOTIDE SEQUENCE [LARGE SCALE GENOMIC DNA]</scope>
    <source>
        <strain evidence="3">DSM 45899</strain>
    </source>
</reference>
<accession>A0A0S4QZJ7</accession>
<dbReference type="EMBL" id="FAOZ01000054">
    <property type="protein sequence ID" value="CUU61056.1"/>
    <property type="molecule type" value="Genomic_DNA"/>
</dbReference>
<evidence type="ECO:0000259" key="1">
    <source>
        <dbReference type="Pfam" id="PF13546"/>
    </source>
</evidence>
<dbReference type="Pfam" id="PF13546">
    <property type="entry name" value="DDE_5"/>
    <property type="match status" value="1"/>
</dbReference>
<dbReference type="AlphaFoldDB" id="A0A0S4QZJ7"/>
<proteinExistence type="predicted"/>
<evidence type="ECO:0000313" key="3">
    <source>
        <dbReference type="Proteomes" id="UP000198802"/>
    </source>
</evidence>
<keyword evidence="3" id="KW-1185">Reference proteome</keyword>
<sequence length="391" mass="43186">MAGLPRVNCWALAEHAGDASPGGMQHFLAAAVWDDDGLRADLRDYVVEQLGDPDAVLVIDETGDLKKGTMTVGVQRQYTGTAGRIENAQVAVYLTYAAPAGHAFLDNALYLPVSWTSDPQRCAAAGVPDSVTFATKPTLARQMIAKALDVGVPARWVTGDEVYGNDPALRATLARRGLGYVLAVARSHQIDTKAGRRRAIDLAVTLPTHAWTRISAGQGAKGQRLYDWAFIATSDQDLPGSHHLLIRRNIHTGEYAFYRTHSPSPVPLATYVQVAGIRWTVEDDFQNSKELAALDEHQVRRWTSWHRWTLLAMLAYAFLAVTTARAHDTQSADELIPLTVNEVRHLFVCLAFPRPEPAAGFVLAWSWWRRRHQARAQASHYQRQAAALQLN</sequence>
<dbReference type="InterPro" id="IPR038721">
    <property type="entry name" value="IS701-like_DDE_dom"/>
</dbReference>
<dbReference type="SUPFAM" id="SSF53098">
    <property type="entry name" value="Ribonuclease H-like"/>
    <property type="match status" value="1"/>
</dbReference>
<gene>
    <name evidence="2" type="ORF">Ga0074812_15416</name>
</gene>
<protein>
    <submittedName>
        <fullName evidence="2">SRSO17 transposase</fullName>
    </submittedName>
</protein>
<name>A0A0S4QZJ7_9ACTN</name>
<dbReference type="PANTHER" id="PTHR33627">
    <property type="entry name" value="TRANSPOSASE"/>
    <property type="match status" value="1"/>
</dbReference>